<dbReference type="SUPFAM" id="SSF56935">
    <property type="entry name" value="Porins"/>
    <property type="match status" value="1"/>
</dbReference>
<comment type="caution">
    <text evidence="2">The sequence shown here is derived from an EMBL/GenBank/DDBJ whole genome shotgun (WGS) entry which is preliminary data.</text>
</comment>
<dbReference type="AlphaFoldDB" id="A0A644W0F8"/>
<name>A0A644W0F8_9ZZZZ</name>
<accession>A0A644W0F8</accession>
<reference evidence="2" key="1">
    <citation type="submission" date="2019-08" db="EMBL/GenBank/DDBJ databases">
        <authorList>
            <person name="Kucharzyk K."/>
            <person name="Murdoch R.W."/>
            <person name="Higgins S."/>
            <person name="Loffler F."/>
        </authorList>
    </citation>
    <scope>NUCLEOTIDE SEQUENCE</scope>
</reference>
<dbReference type="InterPro" id="IPR037066">
    <property type="entry name" value="Plug_dom_sf"/>
</dbReference>
<keyword evidence="1" id="KW-0472">Membrane</keyword>
<evidence type="ECO:0000313" key="2">
    <source>
        <dbReference type="EMBL" id="MPL97038.1"/>
    </source>
</evidence>
<gene>
    <name evidence="2" type="ORF">SDC9_43226</name>
</gene>
<sequence length="689" mass="77887">MKHLVRTSLIIAVLHTMLYLYGITGTIGFAQNRDSLISNFNFFSQYLSPEKLFVHLDRTVFVPGETVWLKGYLENCSANSLMPASNFIYAELLGDTVITSVMIKRSEDGFAGYLTLPDSLLPGDYILRAYTGWNRNLPVEQMFYTSIFVATPGGVITSKVTARDKVDITPALLNNRIDYRRIDDYYLLETHTIEKDATLVLYNLSDIYYCSEVPQGKHLIKIDAGDLFPGVQHMLLLSGEGRVLAERTFSVFSKDKLYTQITFDKDVYGSRDKVLVNVRVTDSSGNPVKGEFSVSVVDSKYKDYSQEENIESYMLVKSELPGYDISSLWSGLPKVRYGKEYTQSLRGHVSTPIRKNSDDLSLSLIAPQIGFAWKAPLTGQDFMVDSLDFPDGTVFYAEVNKRGKRRVKITAYDRDIPPVYNYRVNSNKAIAPVKDTLPPIFTEMDAEATLLNEAIVRASAYYRPKHNPSPFGQYLQRDRVVERKELEKDDHRRLVDYIVQRYPGFYLIDGTLYNVRGSSIKTSVDANFNPKTIVSNEEPLLYIDGVKMESVGMLNSWSVRDVETLVVLRGNEGALYRSAWGVILVSARRSSYTSGTALSESQGQVLKPRGWQKPALFNAPVYDTPTMLNYAPPDYRTTLYWNPSVKTNEQGVAEFDFYTSDHKDGFVVRIEGMANNGAYIHAQKTLVLD</sequence>
<dbReference type="Gene3D" id="2.170.130.10">
    <property type="entry name" value="TonB-dependent receptor, plug domain"/>
    <property type="match status" value="1"/>
</dbReference>
<keyword evidence="1" id="KW-0812">Transmembrane</keyword>
<dbReference type="EMBL" id="VSSQ01000538">
    <property type="protein sequence ID" value="MPL97038.1"/>
    <property type="molecule type" value="Genomic_DNA"/>
</dbReference>
<feature type="transmembrane region" description="Helical" evidence="1">
    <location>
        <begin position="9"/>
        <end position="30"/>
    </location>
</feature>
<protein>
    <recommendedName>
        <fullName evidence="3">TonB-dependent receptor plug domain-containing protein</fullName>
    </recommendedName>
</protein>
<evidence type="ECO:0000256" key="1">
    <source>
        <dbReference type="SAM" id="Phobius"/>
    </source>
</evidence>
<keyword evidence="1" id="KW-1133">Transmembrane helix</keyword>
<organism evidence="2">
    <name type="scientific">bioreactor metagenome</name>
    <dbReference type="NCBI Taxonomy" id="1076179"/>
    <lineage>
        <taxon>unclassified sequences</taxon>
        <taxon>metagenomes</taxon>
        <taxon>ecological metagenomes</taxon>
    </lineage>
</organism>
<proteinExistence type="predicted"/>
<evidence type="ECO:0008006" key="3">
    <source>
        <dbReference type="Google" id="ProtNLM"/>
    </source>
</evidence>